<feature type="region of interest" description="Disordered" evidence="1">
    <location>
        <begin position="759"/>
        <end position="792"/>
    </location>
</feature>
<protein>
    <recommendedName>
        <fullName evidence="4">Heterokaryon incompatibility domain-containing protein</fullName>
    </recommendedName>
</protein>
<accession>A0AAD9S4J7</accession>
<dbReference type="EMBL" id="JAUJFL010000009">
    <property type="protein sequence ID" value="KAK2597949.1"/>
    <property type="molecule type" value="Genomic_DNA"/>
</dbReference>
<evidence type="ECO:0000256" key="1">
    <source>
        <dbReference type="SAM" id="MobiDB-lite"/>
    </source>
</evidence>
<feature type="compositionally biased region" description="Polar residues" evidence="1">
    <location>
        <begin position="869"/>
        <end position="881"/>
    </location>
</feature>
<dbReference type="AlphaFoldDB" id="A0AAD9S4J7"/>
<evidence type="ECO:0000313" key="2">
    <source>
        <dbReference type="EMBL" id="KAK2597949.1"/>
    </source>
</evidence>
<comment type="caution">
    <text evidence="2">The sequence shown here is derived from an EMBL/GenBank/DDBJ whole genome shotgun (WGS) entry which is preliminary data.</text>
</comment>
<reference evidence="2" key="1">
    <citation type="submission" date="2023-06" db="EMBL/GenBank/DDBJ databases">
        <authorList>
            <person name="Noh H."/>
        </authorList>
    </citation>
    <scope>NUCLEOTIDE SEQUENCE</scope>
    <source>
        <strain evidence="2">DUCC20226</strain>
    </source>
</reference>
<feature type="compositionally biased region" description="Basic and acidic residues" evidence="1">
    <location>
        <begin position="884"/>
        <end position="918"/>
    </location>
</feature>
<dbReference type="Proteomes" id="UP001265746">
    <property type="component" value="Unassembled WGS sequence"/>
</dbReference>
<keyword evidence="3" id="KW-1185">Reference proteome</keyword>
<name>A0AAD9S4J7_PHOAM</name>
<proteinExistence type="predicted"/>
<dbReference type="PANTHER" id="PTHR39596:SF2">
    <property type="entry name" value="HET DOMAIN PROTEIN (AFU_ORTHOLOGUE AFUA_1G17550)-RELATED"/>
    <property type="match status" value="1"/>
</dbReference>
<evidence type="ECO:0008006" key="4">
    <source>
        <dbReference type="Google" id="ProtNLM"/>
    </source>
</evidence>
<dbReference type="PANTHER" id="PTHR39596">
    <property type="match status" value="1"/>
</dbReference>
<evidence type="ECO:0000313" key="3">
    <source>
        <dbReference type="Proteomes" id="UP001265746"/>
    </source>
</evidence>
<gene>
    <name evidence="2" type="ORF">N8I77_012701</name>
</gene>
<organism evidence="2 3">
    <name type="scientific">Phomopsis amygdali</name>
    <name type="common">Fusicoccum amygdali</name>
    <dbReference type="NCBI Taxonomy" id="1214568"/>
    <lineage>
        <taxon>Eukaryota</taxon>
        <taxon>Fungi</taxon>
        <taxon>Dikarya</taxon>
        <taxon>Ascomycota</taxon>
        <taxon>Pezizomycotina</taxon>
        <taxon>Sordariomycetes</taxon>
        <taxon>Sordariomycetidae</taxon>
        <taxon>Diaporthales</taxon>
        <taxon>Diaporthaceae</taxon>
        <taxon>Diaporthe</taxon>
    </lineage>
</organism>
<sequence length="1029" mass="117307">MDHLPLPRNSLLDPIEVPYSCTSDYDGGPMLEYPSRRGWEIKYSPYGIRYLDENGVKPTNADLEAFLQTWLYFGFLHEVFGDFADIKSFVTHNTQGKPVVTTAPLENCLEVVFKRWEGYFKSQDPVGLTAILSVCQLNQFVGKISLNTKVLCRNQEVDERIWLSIAILSETLERIRTNHFLPPVDEDTERSLTWRAPGNPVFGQFLVDEMAQKGWCPFDIDRVDKTTTSATLLYYLAHLPPPRPDADHSLCTKDVCTSMSINSSYQTKHVAMGCPCDLEFSDTPNVMKALQGDEVPLIQELLQFEMIENPSMVPGGKSTWGYVETKDVDPKFRIIESGEGKKFVAISHVWAEGLGNPNGNSLPACALKWISDKVDQFEFQSDQPGGYRREWTHDVDGNWKMPFWLDTICVPLSPTEMWTKAMNRLRKPYQDAAIVLVLDSYLYTQDSREIDAIEAWARVLCCSWSRRLWTFQEGRLAKPGRLWVLFKDRPRSMEDLWCEFEQSLATEELTTELHLKWRGSNVIRGLAETGGPVSESTLLNFRPEPDIWDMRESLKARAVSVPADEVLCLFCNMGMDMELVMRTPPDDRLAVFWRNVKKIPVGLVFSTAPEKMTVPGLRWAPNSFLGNMDRAQWYVEQCLRPRRDGFVTESGLQIQVPALMCDPKLLLWDDSYETIFENDVAPVTLRDEEGHWYFVEPRAFWNQSRMEQPKENERLAILHVEHIESLDSNPSGTMGKAPDPFDFKLSIQALLGVVEEPISAEEGGGGEDDRSSNAGAMAVGRPPGTPDPRDLPRFRGYRHLSLHRYSDALCRYFRAVASAVELFVAIECGYQVRCVDDSGNEVDLLSMIFEQQPEDTTGSASEEAACDSDGQNSGPAQTSSPRELVQKLEELELDRPTEDTDKLTKEERNADLFERKSEVSSSDDQSLEDENSNREESGTDDEDEVETYRETPDTYTLKESSRDLCQKFADKFARFDPRTRDITLAVGVNRGRGEEASYDHFAKLARFQLQMRRRNGLKRLKPETWWLID</sequence>
<feature type="region of interest" description="Disordered" evidence="1">
    <location>
        <begin position="853"/>
        <end position="955"/>
    </location>
</feature>